<dbReference type="AlphaFoldDB" id="A0A1F7RY50"/>
<comment type="caution">
    <text evidence="1">The sequence shown here is derived from an EMBL/GenBank/DDBJ whole genome shotgun (WGS) entry which is preliminary data.</text>
</comment>
<evidence type="ECO:0000313" key="1">
    <source>
        <dbReference type="EMBL" id="OGL46472.1"/>
    </source>
</evidence>
<gene>
    <name evidence="1" type="ORF">A2W05_07145</name>
</gene>
<proteinExistence type="predicted"/>
<accession>A0A1F7RY50</accession>
<dbReference type="CDD" id="cd06464">
    <property type="entry name" value="ACD_sHsps-like"/>
    <property type="match status" value="1"/>
</dbReference>
<name>A0A1F7RY50_9BACT</name>
<reference evidence="1 2" key="1">
    <citation type="journal article" date="2016" name="Nat. Commun.">
        <title>Thousands of microbial genomes shed light on interconnected biogeochemical processes in an aquifer system.</title>
        <authorList>
            <person name="Anantharaman K."/>
            <person name="Brown C.T."/>
            <person name="Hug L.A."/>
            <person name="Sharon I."/>
            <person name="Castelle C.J."/>
            <person name="Probst A.J."/>
            <person name="Thomas B.C."/>
            <person name="Singh A."/>
            <person name="Wilkins M.J."/>
            <person name="Karaoz U."/>
            <person name="Brodie E.L."/>
            <person name="Williams K.H."/>
            <person name="Hubbard S.S."/>
            <person name="Banfield J.F."/>
        </authorList>
    </citation>
    <scope>NUCLEOTIDE SEQUENCE [LARGE SCALE GENOMIC DNA]</scope>
</reference>
<dbReference type="Proteomes" id="UP000178797">
    <property type="component" value="Unassembled WGS sequence"/>
</dbReference>
<dbReference type="EMBL" id="MGDE01000087">
    <property type="protein sequence ID" value="OGL46472.1"/>
    <property type="molecule type" value="Genomic_DNA"/>
</dbReference>
<sequence>MTRDLKSNAQNIMLQLNQDNLKQSAFAKYKLVNNSLRQIVKSNPKDMLVVEIGDVKDLEFHPQVKICRWGTSEDTNEVNFSIRAQEEAGATLKELPDGTIVYKAKDYEVHQYDKPDASEEGGYEIEVFLTSKPNTNIFEFTISTKGLDFFYQPALTQAEIDEGASRPPEVIGSYAVYHATKGGMNDVAGMEYKVGKFCHIYRPKAIDANGVEVWADLHIENGILTVTVPQKFLDDAVYPVRVDPTFGYTSIGATGISLVNNTLRAAYPYSPTLNGTLDSLSLYHPASSNSANFRPVIYTTANVLVDYGSEVNVLSAGGWYNGNFDLGASVNTGTNYKLGFWIDPDEAPALYTAYDSNVNYELDRDNIAYHATNVPPDPFTVSSTIADRQHSIYATYTASGGGTSIKDIIGGGFIMFPR</sequence>
<evidence type="ECO:0000313" key="2">
    <source>
        <dbReference type="Proteomes" id="UP000178797"/>
    </source>
</evidence>
<protein>
    <submittedName>
        <fullName evidence="1">Uncharacterized protein</fullName>
    </submittedName>
</protein>
<organism evidence="1 2">
    <name type="scientific">Candidatus Schekmanbacteria bacterium RBG_16_38_10</name>
    <dbReference type="NCBI Taxonomy" id="1817879"/>
    <lineage>
        <taxon>Bacteria</taxon>
        <taxon>Candidatus Schekmaniibacteriota</taxon>
    </lineage>
</organism>